<proteinExistence type="predicted"/>
<reference evidence="1 2" key="1">
    <citation type="submission" date="2013-03" db="EMBL/GenBank/DDBJ databases">
        <title>Assembly of a new bacterial strain Brevibacillus borstelensis AK1.</title>
        <authorList>
            <person name="Rajan I."/>
            <person name="PoliReddy D."/>
            <person name="Sugumar T."/>
            <person name="Rathinam K."/>
            <person name="Alqarawi S."/>
            <person name="Khalil A.B."/>
            <person name="Sivakumar N."/>
        </authorList>
    </citation>
    <scope>NUCLEOTIDE SEQUENCE [LARGE SCALE GENOMIC DNA]</scope>
    <source>
        <strain evidence="1 2">AK1</strain>
    </source>
</reference>
<name>M8DMR5_9BACL</name>
<dbReference type="PATRIC" id="fig|1300222.3.peg.869"/>
<accession>M8DMR5</accession>
<keyword evidence="2" id="KW-1185">Reference proteome</keyword>
<protein>
    <submittedName>
        <fullName evidence="1">Uncharacterized protein</fullName>
    </submittedName>
</protein>
<dbReference type="Proteomes" id="UP000012081">
    <property type="component" value="Unassembled WGS sequence"/>
</dbReference>
<dbReference type="AlphaFoldDB" id="M8DMR5"/>
<gene>
    <name evidence="1" type="ORF">I532_04195</name>
</gene>
<sequence>MSENKRDLHVDLAICGAATVGPWTLDYDVETRRPLVEAMEVPSWGGGVIVADCAEEADARFIAEARAGWPHAIERALVAEAEVARLKRVIDEALESSEWGVYEDALKSVVRILREAAE</sequence>
<dbReference type="EMBL" id="APBN01000001">
    <property type="protein sequence ID" value="EMT54777.1"/>
    <property type="molecule type" value="Genomic_DNA"/>
</dbReference>
<organism evidence="1 2">
    <name type="scientific">Brevibacillus borstelensis AK1</name>
    <dbReference type="NCBI Taxonomy" id="1300222"/>
    <lineage>
        <taxon>Bacteria</taxon>
        <taxon>Bacillati</taxon>
        <taxon>Bacillota</taxon>
        <taxon>Bacilli</taxon>
        <taxon>Bacillales</taxon>
        <taxon>Paenibacillaceae</taxon>
        <taxon>Brevibacillus</taxon>
    </lineage>
</organism>
<dbReference type="STRING" id="1300222.I532_04195"/>
<evidence type="ECO:0000313" key="1">
    <source>
        <dbReference type="EMBL" id="EMT54777.1"/>
    </source>
</evidence>
<comment type="caution">
    <text evidence="1">The sequence shown here is derived from an EMBL/GenBank/DDBJ whole genome shotgun (WGS) entry which is preliminary data.</text>
</comment>
<evidence type="ECO:0000313" key="2">
    <source>
        <dbReference type="Proteomes" id="UP000012081"/>
    </source>
</evidence>